<evidence type="ECO:0000259" key="2">
    <source>
        <dbReference type="Pfam" id="PF04773"/>
    </source>
</evidence>
<evidence type="ECO:0000259" key="3">
    <source>
        <dbReference type="Pfam" id="PF16344"/>
    </source>
</evidence>
<keyword evidence="5" id="KW-1185">Reference proteome</keyword>
<organism evidence="4 5">
    <name type="scientific">Chitinophaga ginsengisegetis</name>
    <dbReference type="NCBI Taxonomy" id="393003"/>
    <lineage>
        <taxon>Bacteria</taxon>
        <taxon>Pseudomonadati</taxon>
        <taxon>Bacteroidota</taxon>
        <taxon>Chitinophagia</taxon>
        <taxon>Chitinophagales</taxon>
        <taxon>Chitinophagaceae</taxon>
        <taxon>Chitinophaga</taxon>
    </lineage>
</organism>
<accession>A0A1T5NFM5</accession>
<name>A0A1T5NFM5_9BACT</name>
<dbReference type="STRING" id="393003.SAMN05660461_1423"/>
<dbReference type="Proteomes" id="UP000190166">
    <property type="component" value="Unassembled WGS sequence"/>
</dbReference>
<feature type="transmembrane region" description="Helical" evidence="1">
    <location>
        <begin position="87"/>
        <end position="104"/>
    </location>
</feature>
<evidence type="ECO:0000313" key="4">
    <source>
        <dbReference type="EMBL" id="SKC99254.1"/>
    </source>
</evidence>
<dbReference type="GO" id="GO:0016989">
    <property type="term" value="F:sigma factor antagonist activity"/>
    <property type="evidence" value="ECO:0007669"/>
    <property type="project" value="TreeGrafter"/>
</dbReference>
<dbReference type="InterPro" id="IPR006860">
    <property type="entry name" value="FecR"/>
</dbReference>
<dbReference type="EMBL" id="FUZZ01000001">
    <property type="protein sequence ID" value="SKC99254.1"/>
    <property type="molecule type" value="Genomic_DNA"/>
</dbReference>
<dbReference type="AlphaFoldDB" id="A0A1T5NFM5"/>
<dbReference type="Gene3D" id="2.60.120.1440">
    <property type="match status" value="1"/>
</dbReference>
<dbReference type="Pfam" id="PF16344">
    <property type="entry name" value="FecR_C"/>
    <property type="match status" value="1"/>
</dbReference>
<dbReference type="PANTHER" id="PTHR30273">
    <property type="entry name" value="PERIPLASMIC SIGNAL SENSOR AND SIGMA FACTOR ACTIVATOR FECR-RELATED"/>
    <property type="match status" value="1"/>
</dbReference>
<evidence type="ECO:0000256" key="1">
    <source>
        <dbReference type="SAM" id="Phobius"/>
    </source>
</evidence>
<feature type="domain" description="FecR protein" evidence="2">
    <location>
        <begin position="181"/>
        <end position="276"/>
    </location>
</feature>
<proteinExistence type="predicted"/>
<keyword evidence="1" id="KW-0472">Membrane</keyword>
<dbReference type="FunFam" id="2.60.120.1440:FF:000001">
    <property type="entry name" value="Putative anti-sigma factor"/>
    <property type="match status" value="1"/>
</dbReference>
<dbReference type="Gene3D" id="3.55.50.30">
    <property type="match status" value="1"/>
</dbReference>
<reference evidence="4 5" key="1">
    <citation type="submission" date="2017-02" db="EMBL/GenBank/DDBJ databases">
        <authorList>
            <person name="Peterson S.W."/>
        </authorList>
    </citation>
    <scope>NUCLEOTIDE SEQUENCE [LARGE SCALE GENOMIC DNA]</scope>
    <source>
        <strain evidence="4 5">DSM 18108</strain>
    </source>
</reference>
<evidence type="ECO:0000313" key="5">
    <source>
        <dbReference type="Proteomes" id="UP000190166"/>
    </source>
</evidence>
<keyword evidence="1" id="KW-1133">Transmembrane helix</keyword>
<sequence>MEQVRLHRATTGEYRELLQLISEDDSGEIVRQLDAYHANWPLEAAANADYDRAYWQQAVKEILDADKLVQQPATLPARNRIYFLQRYWWAAACIVVLATGAYYLSKQTPPPAVVATSPVKDIAPGGNRAILTLSDGSRIPLDSAGNGVLAQQGNTRITKLSNGQLAYNGTGGAEDKILYNTMSTPMGGQYQLILPDGTGVWLNAASSISYPTAFTGNERSVTVTGEAYFEVVKNDKMPFHVKAGNTTIDVLGTHFNINAYKDEATINTTLVQGAVRVSVQQQQQMLKPGQQARVAAKGQSIQVLDHADLSEVLAWKAGFFSFNDADLPTVMRQLSRWYNVEVTYEGNIPQRVFTGEIGRNLTLSQVLKGLTKTRIKYRIENGNRIVIQP</sequence>
<dbReference type="InterPro" id="IPR032508">
    <property type="entry name" value="FecR_C"/>
</dbReference>
<dbReference type="InterPro" id="IPR012373">
    <property type="entry name" value="Ferrdict_sens_TM"/>
</dbReference>
<protein>
    <submittedName>
        <fullName evidence="4">FecR family protein</fullName>
    </submittedName>
</protein>
<dbReference type="PANTHER" id="PTHR30273:SF2">
    <property type="entry name" value="PROTEIN FECR"/>
    <property type="match status" value="1"/>
</dbReference>
<gene>
    <name evidence="4" type="ORF">SAMN05660461_1423</name>
</gene>
<feature type="domain" description="Protein FecR C-terminal" evidence="3">
    <location>
        <begin position="320"/>
        <end position="386"/>
    </location>
</feature>
<dbReference type="Pfam" id="PF04773">
    <property type="entry name" value="FecR"/>
    <property type="match status" value="1"/>
</dbReference>
<keyword evidence="1" id="KW-0812">Transmembrane</keyword>